<dbReference type="InterPro" id="IPR010541">
    <property type="entry name" value="Prp3_C"/>
</dbReference>
<dbReference type="InterPro" id="IPR059181">
    <property type="entry name" value="RWDD2A-B_C"/>
</dbReference>
<comment type="caution">
    <text evidence="3">The sequence shown here is derived from an EMBL/GenBank/DDBJ whole genome shotgun (WGS) entry which is preliminary data.</text>
</comment>
<evidence type="ECO:0000313" key="4">
    <source>
        <dbReference type="Proteomes" id="UP001055712"/>
    </source>
</evidence>
<keyword evidence="1" id="KW-0175">Coiled coil</keyword>
<accession>A0A9D4TNE0</accession>
<dbReference type="InterPro" id="IPR017359">
    <property type="entry name" value="Phi-like"/>
</dbReference>
<organism evidence="3 4">
    <name type="scientific">Chlorella vulgaris</name>
    <name type="common">Green alga</name>
    <dbReference type="NCBI Taxonomy" id="3077"/>
    <lineage>
        <taxon>Eukaryota</taxon>
        <taxon>Viridiplantae</taxon>
        <taxon>Chlorophyta</taxon>
        <taxon>core chlorophytes</taxon>
        <taxon>Trebouxiophyceae</taxon>
        <taxon>Chlorellales</taxon>
        <taxon>Chlorellaceae</taxon>
        <taxon>Chlorella clade</taxon>
        <taxon>Chlorella</taxon>
    </lineage>
</organism>
<name>A0A9D4TNE0_CHLVU</name>
<dbReference type="EMBL" id="SIDB01000007">
    <property type="protein sequence ID" value="KAI3430370.1"/>
    <property type="molecule type" value="Genomic_DNA"/>
</dbReference>
<evidence type="ECO:0000256" key="1">
    <source>
        <dbReference type="SAM" id="Coils"/>
    </source>
</evidence>
<dbReference type="PANTHER" id="PTHR15955:SF8">
    <property type="entry name" value="RWD DOMAIN-CONTAINING PROTEIN 2B-RELATED"/>
    <property type="match status" value="1"/>
</dbReference>
<feature type="coiled-coil region" evidence="1">
    <location>
        <begin position="121"/>
        <end position="148"/>
    </location>
</feature>
<dbReference type="CDD" id="cd24163">
    <property type="entry name" value="RWDD2_C"/>
    <property type="match status" value="1"/>
</dbReference>
<dbReference type="Pfam" id="PF06544">
    <property type="entry name" value="Prp3_C"/>
    <property type="match status" value="1"/>
</dbReference>
<reference evidence="3" key="1">
    <citation type="journal article" date="2019" name="Plant J.">
        <title>Chlorella vulgaris genome assembly and annotation reveals the molecular basis for metabolic acclimation to high light conditions.</title>
        <authorList>
            <person name="Cecchin M."/>
            <person name="Marcolungo L."/>
            <person name="Rossato M."/>
            <person name="Girolomoni L."/>
            <person name="Cosentino E."/>
            <person name="Cuine S."/>
            <person name="Li-Beisson Y."/>
            <person name="Delledonne M."/>
            <person name="Ballottari M."/>
        </authorList>
    </citation>
    <scope>NUCLEOTIDE SEQUENCE</scope>
    <source>
        <strain evidence="3">211/11P</strain>
    </source>
</reference>
<dbReference type="OrthoDB" id="432412at2759"/>
<gene>
    <name evidence="3" type="ORF">D9Q98_004965</name>
</gene>
<evidence type="ECO:0000313" key="3">
    <source>
        <dbReference type="EMBL" id="KAI3430370.1"/>
    </source>
</evidence>
<evidence type="ECO:0000259" key="2">
    <source>
        <dbReference type="Pfam" id="PF06544"/>
    </source>
</evidence>
<keyword evidence="4" id="KW-1185">Reference proteome</keyword>
<dbReference type="Proteomes" id="UP001055712">
    <property type="component" value="Unassembled WGS sequence"/>
</dbReference>
<dbReference type="PANTHER" id="PTHR15955">
    <property type="entry name" value="RWD DOMAIN CONTAINING PROTEIN 2"/>
    <property type="match status" value="1"/>
</dbReference>
<proteinExistence type="predicted"/>
<protein>
    <recommendedName>
        <fullName evidence="2">Small nuclear ribonucleoprotein Prp3 C-terminal domain-containing protein</fullName>
    </recommendedName>
</protein>
<sequence length="299" mass="32245">MHAGPADVESQLSALRAQLEEIEALRACYPDELILTPAEEGILRFAAHLADSAAATAEAPALSGTLRLNDHAELRFVLPKRGGSEASLQVIYDGLRQDADALQHLASNIAAECARDGVPCLLLAANQLLDAARELAEAQAEAEAAVRQQAGQQPPAARCRGQRAQQREARQLVLSRRCVWFHHIKNLAKRKHIVEWGHELGLGGYSKPGFPGVVLIEGAGSDVDEYLSRLRALRWQAMAVRGQQDEAVGSQQELEAGRQLPRGVHELGEEDMGRLASACRESGLEPLFLTALKLGGGTV</sequence>
<dbReference type="AlphaFoldDB" id="A0A9D4TNE0"/>
<reference evidence="3" key="2">
    <citation type="submission" date="2020-11" db="EMBL/GenBank/DDBJ databases">
        <authorList>
            <person name="Cecchin M."/>
            <person name="Marcolungo L."/>
            <person name="Rossato M."/>
            <person name="Girolomoni L."/>
            <person name="Cosentino E."/>
            <person name="Cuine S."/>
            <person name="Li-Beisson Y."/>
            <person name="Delledonne M."/>
            <person name="Ballottari M."/>
        </authorList>
    </citation>
    <scope>NUCLEOTIDE SEQUENCE</scope>
    <source>
        <strain evidence="3">211/11P</strain>
        <tissue evidence="3">Whole cell</tissue>
    </source>
</reference>
<feature type="domain" description="Small nuclear ribonucleoprotein Prp3 C-terminal" evidence="2">
    <location>
        <begin position="178"/>
        <end position="247"/>
    </location>
</feature>